<dbReference type="GO" id="GO:0006887">
    <property type="term" value="P:exocytosis"/>
    <property type="evidence" value="ECO:0007669"/>
    <property type="project" value="TreeGrafter"/>
</dbReference>
<evidence type="ECO:0000313" key="4">
    <source>
        <dbReference type="Proteomes" id="UP001163046"/>
    </source>
</evidence>
<feature type="domain" description="C2" evidence="2">
    <location>
        <begin position="337"/>
        <end position="416"/>
    </location>
</feature>
<accession>A0A9W9YRA4</accession>
<feature type="compositionally biased region" description="Basic and acidic residues" evidence="1">
    <location>
        <begin position="89"/>
        <end position="100"/>
    </location>
</feature>
<gene>
    <name evidence="3" type="primary">SYTL5_2</name>
    <name evidence="3" type="ORF">OS493_009678</name>
</gene>
<dbReference type="PANTHER" id="PTHR45716">
    <property type="entry name" value="BITESIZE, ISOFORM I"/>
    <property type="match status" value="1"/>
</dbReference>
<evidence type="ECO:0000259" key="2">
    <source>
        <dbReference type="PROSITE" id="PS50004"/>
    </source>
</evidence>
<dbReference type="PROSITE" id="PS50004">
    <property type="entry name" value="C2"/>
    <property type="match status" value="1"/>
</dbReference>
<feature type="region of interest" description="Disordered" evidence="1">
    <location>
        <begin position="165"/>
        <end position="188"/>
    </location>
</feature>
<feature type="compositionally biased region" description="Polar residues" evidence="1">
    <location>
        <begin position="101"/>
        <end position="129"/>
    </location>
</feature>
<dbReference type="AlphaFoldDB" id="A0A9W9YRA4"/>
<dbReference type="InterPro" id="IPR035892">
    <property type="entry name" value="C2_domain_sf"/>
</dbReference>
<dbReference type="Proteomes" id="UP001163046">
    <property type="component" value="Unassembled WGS sequence"/>
</dbReference>
<proteinExistence type="predicted"/>
<feature type="compositionally biased region" description="Basic and acidic residues" evidence="1">
    <location>
        <begin position="60"/>
        <end position="70"/>
    </location>
</feature>
<evidence type="ECO:0000256" key="1">
    <source>
        <dbReference type="SAM" id="MobiDB-lite"/>
    </source>
</evidence>
<dbReference type="Pfam" id="PF00168">
    <property type="entry name" value="C2"/>
    <property type="match status" value="1"/>
</dbReference>
<feature type="region of interest" description="Disordered" evidence="1">
    <location>
        <begin position="232"/>
        <end position="258"/>
    </location>
</feature>
<sequence length="416" mass="45886">MDHFNRLLPNFPKLFDSSPSETKSEAKSEVDQSESVDEAQKLPEEVPLVPSHENLAFEEEEKHLEPKDTSMDSTTSTMDTTLDSTDTGDGGHDAQKEGNHSEISVSHVNGSDVSPTGSEGANDGSDYSIQSFLGNISSFAVQLTTVSAPEIKVDKPKTLFSVATEDSRYTPPPAPSQSPRRHTDHNINTNQVLNKSTLLPEAVTRRRHSDFAVAAPRPINEELAIEDLKKHGTQETNTARKGSHPDVIRAGRGAQWSPSLERKKMAEAKKGKKIETRRKTLAELALEAGYKQEDTIATEPPVVQSGALQVIKAEATKGSTESLSSDHGEEHFSRLPVTGELFVSLRYEMPSKKFEVHVHSANNLACADAKKSSSDPYVKTYLLPDRRSKRKTKTKKDTLNPHFDEIWSISWAMTNC</sequence>
<dbReference type="GO" id="GO:0042043">
    <property type="term" value="F:neurexin family protein binding"/>
    <property type="evidence" value="ECO:0007669"/>
    <property type="project" value="TreeGrafter"/>
</dbReference>
<dbReference type="EMBL" id="MU827305">
    <property type="protein sequence ID" value="KAJ7363523.1"/>
    <property type="molecule type" value="Genomic_DNA"/>
</dbReference>
<evidence type="ECO:0000313" key="3">
    <source>
        <dbReference type="EMBL" id="KAJ7363523.1"/>
    </source>
</evidence>
<dbReference type="OrthoDB" id="195679at2759"/>
<organism evidence="3 4">
    <name type="scientific">Desmophyllum pertusum</name>
    <dbReference type="NCBI Taxonomy" id="174260"/>
    <lineage>
        <taxon>Eukaryota</taxon>
        <taxon>Metazoa</taxon>
        <taxon>Cnidaria</taxon>
        <taxon>Anthozoa</taxon>
        <taxon>Hexacorallia</taxon>
        <taxon>Scleractinia</taxon>
        <taxon>Caryophylliina</taxon>
        <taxon>Caryophylliidae</taxon>
        <taxon>Desmophyllum</taxon>
    </lineage>
</organism>
<protein>
    <submittedName>
        <fullName evidence="3">Calcium ion-regulated exocytosis of neurotransmitter</fullName>
    </submittedName>
</protein>
<dbReference type="SUPFAM" id="SSF49562">
    <property type="entry name" value="C2 domain (Calcium/lipid-binding domain, CaLB)"/>
    <property type="match status" value="1"/>
</dbReference>
<dbReference type="PANTHER" id="PTHR45716:SF2">
    <property type="entry name" value="BITESIZE, ISOFORM I"/>
    <property type="match status" value="1"/>
</dbReference>
<comment type="caution">
    <text evidence="3">The sequence shown here is derived from an EMBL/GenBank/DDBJ whole genome shotgun (WGS) entry which is preliminary data.</text>
</comment>
<name>A0A9W9YRA4_9CNID</name>
<reference evidence="3" key="1">
    <citation type="submission" date="2023-01" db="EMBL/GenBank/DDBJ databases">
        <title>Genome assembly of the deep-sea coral Lophelia pertusa.</title>
        <authorList>
            <person name="Herrera S."/>
            <person name="Cordes E."/>
        </authorList>
    </citation>
    <scope>NUCLEOTIDE SEQUENCE</scope>
    <source>
        <strain evidence="3">USNM1676648</strain>
        <tissue evidence="3">Polyp</tissue>
    </source>
</reference>
<dbReference type="InterPro" id="IPR000008">
    <property type="entry name" value="C2_dom"/>
</dbReference>
<dbReference type="Gene3D" id="2.60.40.150">
    <property type="entry name" value="C2 domain"/>
    <property type="match status" value="1"/>
</dbReference>
<feature type="compositionally biased region" description="Low complexity" evidence="1">
    <location>
        <begin position="71"/>
        <end position="87"/>
    </location>
</feature>
<feature type="region of interest" description="Disordered" evidence="1">
    <location>
        <begin position="1"/>
        <end position="129"/>
    </location>
</feature>
<keyword evidence="4" id="KW-1185">Reference proteome</keyword>